<dbReference type="Pfam" id="PF05336">
    <property type="entry name" value="rhaM"/>
    <property type="match status" value="1"/>
</dbReference>
<dbReference type="InterPro" id="IPR011008">
    <property type="entry name" value="Dimeric_a/b-barrel"/>
</dbReference>
<reference evidence="1 2" key="1">
    <citation type="submission" date="2021-03" db="EMBL/GenBank/DDBJ databases">
        <title>Sequencing the genomes of 1000 actinobacteria strains.</title>
        <authorList>
            <person name="Klenk H.-P."/>
        </authorList>
    </citation>
    <scope>NUCLEOTIDE SEQUENCE [LARGE SCALE GENOMIC DNA]</scope>
    <source>
        <strain evidence="1 2">DSM 16005</strain>
    </source>
</reference>
<evidence type="ECO:0000313" key="2">
    <source>
        <dbReference type="Proteomes" id="UP000711614"/>
    </source>
</evidence>
<organism evidence="1 2">
    <name type="scientific">Arthrobacter stackebrandtii</name>
    <dbReference type="NCBI Taxonomy" id="272161"/>
    <lineage>
        <taxon>Bacteria</taxon>
        <taxon>Bacillati</taxon>
        <taxon>Actinomycetota</taxon>
        <taxon>Actinomycetes</taxon>
        <taxon>Micrococcales</taxon>
        <taxon>Micrococcaceae</taxon>
        <taxon>Arthrobacter</taxon>
    </lineage>
</organism>
<dbReference type="EMBL" id="JAGIOI010000001">
    <property type="protein sequence ID" value="MBP2411791.1"/>
    <property type="molecule type" value="Genomic_DNA"/>
</dbReference>
<dbReference type="PANTHER" id="PTHR34389">
    <property type="entry name" value="L-RHAMNOSE MUTAROTASE"/>
    <property type="match status" value="1"/>
</dbReference>
<comment type="caution">
    <text evidence="1">The sequence shown here is derived from an EMBL/GenBank/DDBJ whole genome shotgun (WGS) entry which is preliminary data.</text>
</comment>
<keyword evidence="1" id="KW-0413">Isomerase</keyword>
<protein>
    <submittedName>
        <fullName evidence="1">L-rhamnose mutarotase</fullName>
        <ecNumber evidence="1">5.1.3.32</ecNumber>
    </submittedName>
</protein>
<name>A0ABS4YSL4_9MICC</name>
<dbReference type="SUPFAM" id="SSF54909">
    <property type="entry name" value="Dimeric alpha+beta barrel"/>
    <property type="match status" value="1"/>
</dbReference>
<keyword evidence="2" id="KW-1185">Reference proteome</keyword>
<sequence length="109" mass="12728">MRTRHLQIIGLRPERREEYLRLHREVWPEVEARLKASNFESYSIFNLGDTLYGYFEHVGTDYAADMAAMGDDPKTREWWKLTDPCQEPLPEAAAAGAMWTDAKEVYHLP</sequence>
<proteinExistence type="predicted"/>
<accession>A0ABS4YSL4</accession>
<dbReference type="PANTHER" id="PTHR34389:SF2">
    <property type="entry name" value="L-RHAMNOSE MUTAROTASE"/>
    <property type="match status" value="1"/>
</dbReference>
<dbReference type="GO" id="GO:0062192">
    <property type="term" value="F:L-rhamnose mutarotase activity"/>
    <property type="evidence" value="ECO:0007669"/>
    <property type="project" value="UniProtKB-EC"/>
</dbReference>
<dbReference type="Proteomes" id="UP000711614">
    <property type="component" value="Unassembled WGS sequence"/>
</dbReference>
<evidence type="ECO:0000313" key="1">
    <source>
        <dbReference type="EMBL" id="MBP2411791.1"/>
    </source>
</evidence>
<dbReference type="InterPro" id="IPR008000">
    <property type="entry name" value="Rham/fucose_mutarotase"/>
</dbReference>
<dbReference type="EC" id="5.1.3.32" evidence="1"/>
<dbReference type="Gene3D" id="3.30.70.100">
    <property type="match status" value="1"/>
</dbReference>
<gene>
    <name evidence="1" type="ORF">JOF48_000590</name>
</gene>
<dbReference type="RefSeq" id="WP_209677142.1">
    <property type="nucleotide sequence ID" value="NZ_JAGIOI010000001.1"/>
</dbReference>